<reference evidence="1 2" key="1">
    <citation type="submission" date="2024-01" db="EMBL/GenBank/DDBJ databases">
        <title>The genomes of 5 underutilized Papilionoideae crops provide insights into root nodulation and disease resistanc.</title>
        <authorList>
            <person name="Jiang F."/>
        </authorList>
    </citation>
    <scope>NUCLEOTIDE SEQUENCE [LARGE SCALE GENOMIC DNA]</scope>
    <source>
        <strain evidence="1">LVBAO_FW01</strain>
        <tissue evidence="1">Leaves</tissue>
    </source>
</reference>
<organism evidence="1 2">
    <name type="scientific">Canavalia gladiata</name>
    <name type="common">Sword bean</name>
    <name type="synonym">Dolichos gladiatus</name>
    <dbReference type="NCBI Taxonomy" id="3824"/>
    <lineage>
        <taxon>Eukaryota</taxon>
        <taxon>Viridiplantae</taxon>
        <taxon>Streptophyta</taxon>
        <taxon>Embryophyta</taxon>
        <taxon>Tracheophyta</taxon>
        <taxon>Spermatophyta</taxon>
        <taxon>Magnoliopsida</taxon>
        <taxon>eudicotyledons</taxon>
        <taxon>Gunneridae</taxon>
        <taxon>Pentapetalae</taxon>
        <taxon>rosids</taxon>
        <taxon>fabids</taxon>
        <taxon>Fabales</taxon>
        <taxon>Fabaceae</taxon>
        <taxon>Papilionoideae</taxon>
        <taxon>50 kb inversion clade</taxon>
        <taxon>NPAAA clade</taxon>
        <taxon>indigoferoid/millettioid clade</taxon>
        <taxon>Phaseoleae</taxon>
        <taxon>Canavalia</taxon>
    </lineage>
</organism>
<name>A0AAN9MXQ2_CANGL</name>
<keyword evidence="2" id="KW-1185">Reference proteome</keyword>
<evidence type="ECO:0000313" key="1">
    <source>
        <dbReference type="EMBL" id="KAK7362965.1"/>
    </source>
</evidence>
<sequence length="69" mass="8016">MLLLCLSVTVYKKKINKVVSICVPHTVVHAEDMIRCQSSFMDDGMTTLSTVLNDRAYEYRFHRYKALKC</sequence>
<evidence type="ECO:0000313" key="2">
    <source>
        <dbReference type="Proteomes" id="UP001367508"/>
    </source>
</evidence>
<comment type="caution">
    <text evidence="1">The sequence shown here is derived from an EMBL/GenBank/DDBJ whole genome shotgun (WGS) entry which is preliminary data.</text>
</comment>
<dbReference type="AlphaFoldDB" id="A0AAN9MXQ2"/>
<dbReference type="EMBL" id="JAYMYQ010000001">
    <property type="protein sequence ID" value="KAK7362965.1"/>
    <property type="molecule type" value="Genomic_DNA"/>
</dbReference>
<gene>
    <name evidence="1" type="ORF">VNO77_05090</name>
</gene>
<proteinExistence type="predicted"/>
<accession>A0AAN9MXQ2</accession>
<protein>
    <submittedName>
        <fullName evidence="1">Uncharacterized protein</fullName>
    </submittedName>
</protein>
<dbReference type="Proteomes" id="UP001367508">
    <property type="component" value="Unassembled WGS sequence"/>
</dbReference>